<gene>
    <name evidence="9" type="ORF">ZHAS_00015003</name>
</gene>
<evidence type="ECO:0000313" key="11">
    <source>
        <dbReference type="Proteomes" id="UP000030765"/>
    </source>
</evidence>
<proteinExistence type="predicted"/>
<dbReference type="AlphaFoldDB" id="A0A084W9U8"/>
<feature type="compositionally biased region" description="Basic and acidic residues" evidence="7">
    <location>
        <begin position="218"/>
        <end position="227"/>
    </location>
</feature>
<dbReference type="OrthoDB" id="10020333at2759"/>
<dbReference type="PROSITE" id="PS50011">
    <property type="entry name" value="PROTEIN_KINASE_DOM"/>
    <property type="match status" value="1"/>
</dbReference>
<feature type="domain" description="Protein kinase" evidence="8">
    <location>
        <begin position="51"/>
        <end position="601"/>
    </location>
</feature>
<dbReference type="STRING" id="74873.A0A084W9U8"/>
<keyword evidence="4" id="KW-0547">Nucleotide-binding</keyword>
<feature type="region of interest" description="Disordered" evidence="7">
    <location>
        <begin position="353"/>
        <end position="376"/>
    </location>
</feature>
<feature type="compositionally biased region" description="Low complexity" evidence="7">
    <location>
        <begin position="502"/>
        <end position="515"/>
    </location>
</feature>
<dbReference type="EMBL" id="KE525325">
    <property type="protein sequence ID" value="KFB46992.1"/>
    <property type="molecule type" value="Genomic_DNA"/>
</dbReference>
<dbReference type="VEuPathDB" id="VectorBase:ASIS023001"/>
<dbReference type="InterPro" id="IPR000719">
    <property type="entry name" value="Prot_kinase_dom"/>
</dbReference>
<keyword evidence="3" id="KW-0808">Transferase</keyword>
<dbReference type="EC" id="2.7.11.1" evidence="1"/>
<dbReference type="Pfam" id="PF00069">
    <property type="entry name" value="Pkinase"/>
    <property type="match status" value="2"/>
</dbReference>
<reference evidence="9 11" key="1">
    <citation type="journal article" date="2014" name="BMC Genomics">
        <title>Genome sequence of Anopheles sinensis provides insight into genetics basis of mosquito competence for malaria parasites.</title>
        <authorList>
            <person name="Zhou D."/>
            <person name="Zhang D."/>
            <person name="Ding G."/>
            <person name="Shi L."/>
            <person name="Hou Q."/>
            <person name="Ye Y."/>
            <person name="Xu Y."/>
            <person name="Zhou H."/>
            <person name="Xiong C."/>
            <person name="Li S."/>
            <person name="Yu J."/>
            <person name="Hong S."/>
            <person name="Yu X."/>
            <person name="Zou P."/>
            <person name="Chen C."/>
            <person name="Chang X."/>
            <person name="Wang W."/>
            <person name="Lv Y."/>
            <person name="Sun Y."/>
            <person name="Ma L."/>
            <person name="Shen B."/>
            <person name="Zhu C."/>
        </authorList>
    </citation>
    <scope>NUCLEOTIDE SEQUENCE [LARGE SCALE GENOMIC DNA]</scope>
</reference>
<evidence type="ECO:0000313" key="9">
    <source>
        <dbReference type="EMBL" id="KFB46992.1"/>
    </source>
</evidence>
<accession>A0A084W9U8</accession>
<dbReference type="SUPFAM" id="SSF56112">
    <property type="entry name" value="Protein kinase-like (PK-like)"/>
    <property type="match status" value="1"/>
</dbReference>
<dbReference type="Gene3D" id="1.10.510.10">
    <property type="entry name" value="Transferase(Phosphotransferase) domain 1"/>
    <property type="match status" value="2"/>
</dbReference>
<dbReference type="GO" id="GO:0005524">
    <property type="term" value="F:ATP binding"/>
    <property type="evidence" value="ECO:0007669"/>
    <property type="project" value="UniProtKB-KW"/>
</dbReference>
<dbReference type="PANTHER" id="PTHR44167:SF23">
    <property type="entry name" value="CDC7 KINASE, ISOFORM A-RELATED"/>
    <property type="match status" value="1"/>
</dbReference>
<evidence type="ECO:0000256" key="3">
    <source>
        <dbReference type="ARBA" id="ARBA00022679"/>
    </source>
</evidence>
<evidence type="ECO:0000256" key="7">
    <source>
        <dbReference type="SAM" id="MobiDB-lite"/>
    </source>
</evidence>
<feature type="compositionally biased region" description="Polar residues" evidence="7">
    <location>
        <begin position="271"/>
        <end position="284"/>
    </location>
</feature>
<keyword evidence="11" id="KW-1185">Reference proteome</keyword>
<organism evidence="9">
    <name type="scientific">Anopheles sinensis</name>
    <name type="common">Mosquito</name>
    <dbReference type="NCBI Taxonomy" id="74873"/>
    <lineage>
        <taxon>Eukaryota</taxon>
        <taxon>Metazoa</taxon>
        <taxon>Ecdysozoa</taxon>
        <taxon>Arthropoda</taxon>
        <taxon>Hexapoda</taxon>
        <taxon>Insecta</taxon>
        <taxon>Pterygota</taxon>
        <taxon>Neoptera</taxon>
        <taxon>Endopterygota</taxon>
        <taxon>Diptera</taxon>
        <taxon>Nematocera</taxon>
        <taxon>Culicoidea</taxon>
        <taxon>Culicidae</taxon>
        <taxon>Anophelinae</taxon>
        <taxon>Anopheles</taxon>
    </lineage>
</organism>
<dbReference type="Proteomes" id="UP000030765">
    <property type="component" value="Unassembled WGS sequence"/>
</dbReference>
<name>A0A084W9U8_ANOSI</name>
<protein>
    <recommendedName>
        <fullName evidence="1">non-specific serine/threonine protein kinase</fullName>
        <ecNumber evidence="1">2.7.11.1</ecNumber>
    </recommendedName>
</protein>
<evidence type="ECO:0000256" key="6">
    <source>
        <dbReference type="ARBA" id="ARBA00022840"/>
    </source>
</evidence>
<feature type="region of interest" description="Disordered" evidence="7">
    <location>
        <begin position="265"/>
        <end position="284"/>
    </location>
</feature>
<evidence type="ECO:0000256" key="5">
    <source>
        <dbReference type="ARBA" id="ARBA00022777"/>
    </source>
</evidence>
<keyword evidence="6" id="KW-0067">ATP-binding</keyword>
<dbReference type="EnsemblMetazoa" id="ASIC015003-RA">
    <property type="protein sequence ID" value="ASIC015003-PA"/>
    <property type="gene ID" value="ASIC015003"/>
</dbReference>
<evidence type="ECO:0000256" key="1">
    <source>
        <dbReference type="ARBA" id="ARBA00012513"/>
    </source>
</evidence>
<evidence type="ECO:0000259" key="8">
    <source>
        <dbReference type="PROSITE" id="PS50011"/>
    </source>
</evidence>
<keyword evidence="2" id="KW-0723">Serine/threonine-protein kinase</keyword>
<feature type="region of interest" description="Disordered" evidence="7">
    <location>
        <begin position="502"/>
        <end position="525"/>
    </location>
</feature>
<dbReference type="OMA" id="CMRFRLA"/>
<dbReference type="InterPro" id="IPR011009">
    <property type="entry name" value="Kinase-like_dom_sf"/>
</dbReference>
<sequence length="605" mass="65772">MNVRALVPGCVTAARVENKNNNGSGSTAASAPSAPSSGGVVDRIPAILDRYMVHGKIDRGTFSTVTLATRRNEQHLPMDRRRLYAIKLITQTSHPARTEREIRCMQTMGGRCNVVQIVDGFRRQDSVGLVMNYIPHEPFHLYYAQLGPAEVQRYMKELLVALGHVHRHGVIHRDVKPSNFLHSRRNGGTFMLVDFGLAQETNTGELTLRPPGSGDGSQRVDKRKESDGVASASVVPVPSAKRPKPSKGATAGGDPQRDQVVFRNPLHRQPSKGNNGSTVSPLKASNNTLKDLVESPLARQIKSTAIGIGNGLKNRGSMVAVAATTQSPLAPGCLERENNDIAEAAPRAKLTAKVGTGLKQQQQQQRQPSDLTSCDCSGRPQVCTRCLVKREMHAPRAGTPGYRPPEVLLKHPDQTTAVDIWAAGVIFVSLLSKCYPFFGNTDDMTSLAEIISVFGYERVRQAAASFNKRIVLAEEQQRMEAYSLRRLCQHFRALYRQRESAAGATTGAAPPSGGSSPPPGADDARNPGDCCANCNRSPERCLCQRRPAERAPKDAASPADDGSDADCDEYGSAAYDLLERLLEVDPRKRITAAAALQHPYFEVQY</sequence>
<feature type="region of interest" description="Disordered" evidence="7">
    <location>
        <begin position="17"/>
        <end position="39"/>
    </location>
</feature>
<dbReference type="SMART" id="SM00220">
    <property type="entry name" value="S_TKc"/>
    <property type="match status" value="1"/>
</dbReference>
<dbReference type="GO" id="GO:0044773">
    <property type="term" value="P:mitotic DNA damage checkpoint signaling"/>
    <property type="evidence" value="ECO:0007669"/>
    <property type="project" value="TreeGrafter"/>
</dbReference>
<dbReference type="GO" id="GO:0005634">
    <property type="term" value="C:nucleus"/>
    <property type="evidence" value="ECO:0007669"/>
    <property type="project" value="TreeGrafter"/>
</dbReference>
<feature type="compositionally biased region" description="Low complexity" evidence="7">
    <location>
        <begin position="229"/>
        <end position="240"/>
    </location>
</feature>
<dbReference type="EMBL" id="ATLV01021916">
    <property type="status" value="NOT_ANNOTATED_CDS"/>
    <property type="molecule type" value="Genomic_DNA"/>
</dbReference>
<evidence type="ECO:0000256" key="2">
    <source>
        <dbReference type="ARBA" id="ARBA00022527"/>
    </source>
</evidence>
<dbReference type="Gene3D" id="3.30.200.20">
    <property type="entry name" value="Phosphorylase Kinase, domain 1"/>
    <property type="match status" value="1"/>
</dbReference>
<dbReference type="PANTHER" id="PTHR44167">
    <property type="entry name" value="OVARIAN-SPECIFIC SERINE/THREONINE-PROTEIN KINASE LOK-RELATED"/>
    <property type="match status" value="1"/>
</dbReference>
<dbReference type="VEuPathDB" id="VectorBase:ASIC015003"/>
<feature type="region of interest" description="Disordered" evidence="7">
    <location>
        <begin position="203"/>
        <end position="258"/>
    </location>
</feature>
<evidence type="ECO:0000256" key="4">
    <source>
        <dbReference type="ARBA" id="ARBA00022741"/>
    </source>
</evidence>
<dbReference type="GO" id="GO:0004674">
    <property type="term" value="F:protein serine/threonine kinase activity"/>
    <property type="evidence" value="ECO:0007669"/>
    <property type="project" value="UniProtKB-KW"/>
</dbReference>
<reference evidence="10" key="2">
    <citation type="submission" date="2020-05" db="UniProtKB">
        <authorList>
            <consortium name="EnsemblMetazoa"/>
        </authorList>
    </citation>
    <scope>IDENTIFICATION</scope>
</reference>
<feature type="compositionally biased region" description="Low complexity" evidence="7">
    <location>
        <begin position="23"/>
        <end position="39"/>
    </location>
</feature>
<evidence type="ECO:0000313" key="10">
    <source>
        <dbReference type="EnsemblMetazoa" id="ASIC015003-PA"/>
    </source>
</evidence>
<keyword evidence="5" id="KW-0418">Kinase</keyword>